<dbReference type="GO" id="GO:0008757">
    <property type="term" value="F:S-adenosylmethionine-dependent methyltransferase activity"/>
    <property type="evidence" value="ECO:0007669"/>
    <property type="project" value="InterPro"/>
</dbReference>
<dbReference type="RefSeq" id="WP_045311878.1">
    <property type="nucleotide sequence ID" value="NZ_JYJG01000083.1"/>
</dbReference>
<protein>
    <recommendedName>
        <fullName evidence="2">Methyltransferase type 11 domain-containing protein</fullName>
    </recommendedName>
</protein>
<evidence type="ECO:0000313" key="3">
    <source>
        <dbReference type="EMBL" id="KJK49481.1"/>
    </source>
</evidence>
<dbReference type="EMBL" id="JYJG01000083">
    <property type="protein sequence ID" value="KJK49481.1"/>
    <property type="molecule type" value="Genomic_DNA"/>
</dbReference>
<dbReference type="SUPFAM" id="SSF53335">
    <property type="entry name" value="S-adenosyl-L-methionine-dependent methyltransferases"/>
    <property type="match status" value="1"/>
</dbReference>
<proteinExistence type="predicted"/>
<dbReference type="InterPro" id="IPR050447">
    <property type="entry name" value="Erg6_SMT_methyltransf"/>
</dbReference>
<dbReference type="OrthoDB" id="9769602at2"/>
<evidence type="ECO:0000313" key="4">
    <source>
        <dbReference type="Proteomes" id="UP000033393"/>
    </source>
</evidence>
<evidence type="ECO:0000256" key="1">
    <source>
        <dbReference type="ARBA" id="ARBA00022679"/>
    </source>
</evidence>
<accession>A0A0F0H3P7</accession>
<dbReference type="Pfam" id="PF08241">
    <property type="entry name" value="Methyltransf_11"/>
    <property type="match status" value="1"/>
</dbReference>
<keyword evidence="4" id="KW-1185">Reference proteome</keyword>
<dbReference type="CDD" id="cd02440">
    <property type="entry name" value="AdoMet_MTases"/>
    <property type="match status" value="1"/>
</dbReference>
<dbReference type="AlphaFoldDB" id="A0A0F0H3P7"/>
<comment type="caution">
    <text evidence="3">The sequence shown here is derived from an EMBL/GenBank/DDBJ whole genome shotgun (WGS) entry which is preliminary data.</text>
</comment>
<keyword evidence="1" id="KW-0808">Transferase</keyword>
<dbReference type="eggNOG" id="COG2230">
    <property type="taxonomic scope" value="Bacteria"/>
</dbReference>
<organism evidence="3 4">
    <name type="scientific">Lentzea aerocolonigenes</name>
    <name type="common">Lechevalieria aerocolonigenes</name>
    <name type="synonym">Saccharothrix aerocolonigenes</name>
    <dbReference type="NCBI Taxonomy" id="68170"/>
    <lineage>
        <taxon>Bacteria</taxon>
        <taxon>Bacillati</taxon>
        <taxon>Actinomycetota</taxon>
        <taxon>Actinomycetes</taxon>
        <taxon>Pseudonocardiales</taxon>
        <taxon>Pseudonocardiaceae</taxon>
        <taxon>Lentzea</taxon>
    </lineage>
</organism>
<dbReference type="PATRIC" id="fig|68170.10.peg.2704"/>
<dbReference type="InterPro" id="IPR013216">
    <property type="entry name" value="Methyltransf_11"/>
</dbReference>
<dbReference type="PANTHER" id="PTHR44068">
    <property type="entry name" value="ZGC:194242"/>
    <property type="match status" value="1"/>
</dbReference>
<dbReference type="InterPro" id="IPR029063">
    <property type="entry name" value="SAM-dependent_MTases_sf"/>
</dbReference>
<dbReference type="Gene3D" id="3.40.50.150">
    <property type="entry name" value="Vaccinia Virus protein VP39"/>
    <property type="match status" value="1"/>
</dbReference>
<feature type="domain" description="Methyltransferase type 11" evidence="2">
    <location>
        <begin position="55"/>
        <end position="153"/>
    </location>
</feature>
<name>A0A0F0H3P7_LENAE</name>
<dbReference type="PANTHER" id="PTHR44068:SF11">
    <property type="entry name" value="GERANYL DIPHOSPHATE 2-C-METHYLTRANSFERASE"/>
    <property type="match status" value="1"/>
</dbReference>
<gene>
    <name evidence="3" type="ORF">UK23_13780</name>
</gene>
<reference evidence="3 4" key="1">
    <citation type="submission" date="2015-02" db="EMBL/GenBank/DDBJ databases">
        <authorList>
            <person name="Ju K.-S."/>
            <person name="Doroghazi J.R."/>
            <person name="Metcalf W."/>
        </authorList>
    </citation>
    <scope>NUCLEOTIDE SEQUENCE [LARGE SCALE GENOMIC DNA]</scope>
    <source>
        <strain evidence="3 4">NRRL B-16140</strain>
    </source>
</reference>
<dbReference type="Proteomes" id="UP000033393">
    <property type="component" value="Unassembled WGS sequence"/>
</dbReference>
<evidence type="ECO:0000259" key="2">
    <source>
        <dbReference type="Pfam" id="PF08241"/>
    </source>
</evidence>
<sequence length="261" mass="28774">MTDVYHEVMRAIWDHNLHFGLWTSVEDESPNRIAAERMTALHIDKLGARHGWRVLDLGRRVGTSAFRLAEASHADIVSVSPCAEHVRRANARAEALFVDDQVRFVHGDPHAMPFAGGTFDAAWAVETLPHLGDRVSVLRELARVVKPSGVVVVSDFVQRKPVAQGLLDELQPLLNTYDIEELPTFAGYPKLLAAAGLQVVELVDLTTETRKTVPRMQAGARAHYDALVAAHGEEAREYLDQILSPIAIQPSLGYLLAVARV</sequence>